<dbReference type="Proteomes" id="UP000009022">
    <property type="component" value="Unassembled WGS sequence"/>
</dbReference>
<dbReference type="eggNOG" id="KOG1516">
    <property type="taxonomic scope" value="Eukaryota"/>
</dbReference>
<keyword evidence="3 4" id="KW-0378">Hydrolase</keyword>
<dbReference type="CTD" id="6758356"/>
<dbReference type="OMA" id="YTHAREK"/>
<evidence type="ECO:0000313" key="7">
    <source>
        <dbReference type="Proteomes" id="UP000009022"/>
    </source>
</evidence>
<dbReference type="STRING" id="10228.B3SA35"/>
<protein>
    <recommendedName>
        <fullName evidence="4">Carboxylic ester hydrolase</fullName>
        <ecNumber evidence="4">3.1.1.-</ecNumber>
    </recommendedName>
</protein>
<sequence length="485" mass="53905">MKTVVLALVLINLVCNNAFIQSDLTVQIDSGKIKGNITPINSNQSCFTFLGIPYAQPPVRNFRFYRPVQPTKWTGIRQATTTPKLCYHSIADSSTSTKSEDCLYLNIYVPANQSSNNPLPVLVWLHGDSPSSMNTELFNGQAFAVTGKLIVVTFDFRQGVLGYLTGTDTMGRSIITPNLGILDQVMALQWIQKNIANFGGNPRRVTLAGTSTGAFSIGLQFLNSTQQHGLYQRIALVSGSPLMPRMYYSNLNATNKSMQQFLKKSHCSVQTTAKSILSCLRNLPIANILSVQSSLTPSTYDNMFKAVIDGNIIQTDPVVALNNNQFNRQVQVMASVANPVSGSSSGIQRQQFITQLDWLFSYTNLVARSAIENRYTDWNNESSPVTNQQQLSYLYSDYIVTAPLVSTLKKFAAQGISSNPVSNNPVVWPKYNSNTGNYLKVALAPQVYSSPRANYVAFWNQFWPQLTKQPKWRLIIAQFYLQFSA</sequence>
<dbReference type="GO" id="GO:0016787">
    <property type="term" value="F:hydrolase activity"/>
    <property type="evidence" value="ECO:0007669"/>
    <property type="project" value="UniProtKB-KW"/>
</dbReference>
<dbReference type="InterPro" id="IPR019826">
    <property type="entry name" value="Carboxylesterase_B_AS"/>
</dbReference>
<dbReference type="PROSITE" id="PS00122">
    <property type="entry name" value="CARBOXYLESTERASE_B_1"/>
    <property type="match status" value="1"/>
</dbReference>
<accession>B3SA35</accession>
<dbReference type="Pfam" id="PF00135">
    <property type="entry name" value="COesterase"/>
    <property type="match status" value="1"/>
</dbReference>
<evidence type="ECO:0000313" key="6">
    <source>
        <dbReference type="EMBL" id="EDV20450.1"/>
    </source>
</evidence>
<dbReference type="Gene3D" id="3.40.50.1820">
    <property type="entry name" value="alpha/beta hydrolase"/>
    <property type="match status" value="2"/>
</dbReference>
<evidence type="ECO:0000259" key="5">
    <source>
        <dbReference type="Pfam" id="PF00135"/>
    </source>
</evidence>
<dbReference type="InterPro" id="IPR002018">
    <property type="entry name" value="CarbesteraseB"/>
</dbReference>
<dbReference type="InterPro" id="IPR019819">
    <property type="entry name" value="Carboxylesterase_B_CS"/>
</dbReference>
<dbReference type="OrthoDB" id="3200163at2759"/>
<evidence type="ECO:0000256" key="3">
    <source>
        <dbReference type="ARBA" id="ARBA00022801"/>
    </source>
</evidence>
<organism evidence="6 7">
    <name type="scientific">Trichoplax adhaerens</name>
    <name type="common">Trichoplax reptans</name>
    <dbReference type="NCBI Taxonomy" id="10228"/>
    <lineage>
        <taxon>Eukaryota</taxon>
        <taxon>Metazoa</taxon>
        <taxon>Placozoa</taxon>
        <taxon>Uniplacotomia</taxon>
        <taxon>Trichoplacea</taxon>
        <taxon>Trichoplacidae</taxon>
        <taxon>Trichoplax</taxon>
    </lineage>
</organism>
<gene>
    <name evidence="6" type="ORF">TRIADDRAFT_61120</name>
</gene>
<dbReference type="PANTHER" id="PTHR43903">
    <property type="entry name" value="NEUROLIGIN"/>
    <property type="match status" value="1"/>
</dbReference>
<dbReference type="PROSITE" id="PS00941">
    <property type="entry name" value="CARBOXYLESTERASE_B_2"/>
    <property type="match status" value="1"/>
</dbReference>
<evidence type="ECO:0000256" key="4">
    <source>
        <dbReference type="RuleBase" id="RU361235"/>
    </source>
</evidence>
<dbReference type="RefSeq" id="XP_002117144.1">
    <property type="nucleotide sequence ID" value="XM_002117108.1"/>
</dbReference>
<evidence type="ECO:0000256" key="1">
    <source>
        <dbReference type="ARBA" id="ARBA00005964"/>
    </source>
</evidence>
<feature type="signal peptide" evidence="4">
    <location>
        <begin position="1"/>
        <end position="22"/>
    </location>
</feature>
<feature type="chain" id="PRO_5005122916" description="Carboxylic ester hydrolase" evidence="4">
    <location>
        <begin position="23"/>
        <end position="485"/>
    </location>
</feature>
<reference evidence="6 7" key="1">
    <citation type="journal article" date="2008" name="Nature">
        <title>The Trichoplax genome and the nature of placozoans.</title>
        <authorList>
            <person name="Srivastava M."/>
            <person name="Begovic E."/>
            <person name="Chapman J."/>
            <person name="Putnam N.H."/>
            <person name="Hellsten U."/>
            <person name="Kawashima T."/>
            <person name="Kuo A."/>
            <person name="Mitros T."/>
            <person name="Salamov A."/>
            <person name="Carpenter M.L."/>
            <person name="Signorovitch A.Y."/>
            <person name="Moreno M.A."/>
            <person name="Kamm K."/>
            <person name="Grimwood J."/>
            <person name="Schmutz J."/>
            <person name="Shapiro H."/>
            <person name="Grigoriev I.V."/>
            <person name="Buss L.W."/>
            <person name="Schierwater B."/>
            <person name="Dellaporta S.L."/>
            <person name="Rokhsar D.S."/>
        </authorList>
    </citation>
    <scope>NUCLEOTIDE SEQUENCE [LARGE SCALE GENOMIC DNA]</scope>
    <source>
        <strain evidence="6 7">Grell-BS-1999</strain>
    </source>
</reference>
<dbReference type="EMBL" id="DS985260">
    <property type="protein sequence ID" value="EDV20450.1"/>
    <property type="molecule type" value="Genomic_DNA"/>
</dbReference>
<feature type="domain" description="Carboxylesterase type B" evidence="5">
    <location>
        <begin position="23"/>
        <end position="414"/>
    </location>
</feature>
<comment type="similarity">
    <text evidence="1 4">Belongs to the type-B carboxylesterase/lipase family.</text>
</comment>
<dbReference type="KEGG" id="tad:TRIADDRAFT_61120"/>
<dbReference type="PhylomeDB" id="B3SA35"/>
<keyword evidence="2 4" id="KW-0732">Signal</keyword>
<dbReference type="EC" id="3.1.1.-" evidence="4"/>
<keyword evidence="7" id="KW-1185">Reference proteome</keyword>
<dbReference type="AlphaFoldDB" id="B3SA35"/>
<dbReference type="InterPro" id="IPR029058">
    <property type="entry name" value="AB_hydrolase_fold"/>
</dbReference>
<name>B3SA35_TRIAD</name>
<dbReference type="SUPFAM" id="SSF53474">
    <property type="entry name" value="alpha/beta-Hydrolases"/>
    <property type="match status" value="1"/>
</dbReference>
<proteinExistence type="inferred from homology"/>
<dbReference type="InterPro" id="IPR051093">
    <property type="entry name" value="Neuroligin/BSAL"/>
</dbReference>
<dbReference type="InParanoid" id="B3SA35"/>
<dbReference type="HOGENOM" id="CLU_006586_13_0_1"/>
<dbReference type="GeneID" id="6758356"/>
<evidence type="ECO:0000256" key="2">
    <source>
        <dbReference type="ARBA" id="ARBA00022729"/>
    </source>
</evidence>